<reference evidence="1 2" key="1">
    <citation type="submission" date="2008-08" db="EMBL/GenBank/DDBJ databases">
        <authorList>
            <person name="Madupu R."/>
            <person name="Durkin A.S."/>
            <person name="Torralba M."/>
            <person name="Methe B."/>
            <person name="Sutton G.G."/>
            <person name="Strausberg R.L."/>
            <person name="Nelson K.E."/>
        </authorList>
    </citation>
    <scope>NUCLEOTIDE SEQUENCE [LARGE SCALE GENOMIC DNA]</scope>
    <source>
        <strain evidence="1 2">RM3267</strain>
    </source>
</reference>
<dbReference type="EMBL" id="ACFU01000011">
    <property type="protein sequence ID" value="EEF13941.1"/>
    <property type="molecule type" value="Genomic_DNA"/>
</dbReference>
<comment type="caution">
    <text evidence="1">The sequence shown here is derived from an EMBL/GenBank/DDBJ whole genome shotgun (WGS) entry which is preliminary data.</text>
</comment>
<dbReference type="STRING" id="553218.CAMRE0001_0892"/>
<dbReference type="Proteomes" id="UP000003082">
    <property type="component" value="Unassembled WGS sequence"/>
</dbReference>
<keyword evidence="2" id="KW-1185">Reference proteome</keyword>
<name>B9D216_CAMRE</name>
<accession>B9D216</accession>
<organism evidence="1 2">
    <name type="scientific">Campylobacter rectus RM3267</name>
    <dbReference type="NCBI Taxonomy" id="553218"/>
    <lineage>
        <taxon>Bacteria</taxon>
        <taxon>Pseudomonadati</taxon>
        <taxon>Campylobacterota</taxon>
        <taxon>Epsilonproteobacteria</taxon>
        <taxon>Campylobacterales</taxon>
        <taxon>Campylobacteraceae</taxon>
        <taxon>Campylobacter</taxon>
    </lineage>
</organism>
<sequence length="53" mass="5993">MPNLRALRHIKPEAKQAGAATIEIIKLQLSLKYTSVCCAERKVKRLFLGQMPQ</sequence>
<dbReference type="AlphaFoldDB" id="B9D216"/>
<evidence type="ECO:0000313" key="1">
    <source>
        <dbReference type="EMBL" id="EEF13941.1"/>
    </source>
</evidence>
<evidence type="ECO:0000313" key="2">
    <source>
        <dbReference type="Proteomes" id="UP000003082"/>
    </source>
</evidence>
<proteinExistence type="predicted"/>
<gene>
    <name evidence="1" type="ORF">CAMRE0001_0892</name>
</gene>
<protein>
    <submittedName>
        <fullName evidence="1">Uncharacterized protein</fullName>
    </submittedName>
</protein>